<dbReference type="EMBL" id="JBAKAP010000003">
    <property type="protein sequence ID" value="MEL0615966.1"/>
    <property type="molecule type" value="Genomic_DNA"/>
</dbReference>
<sequence>MTMLKFATAGLALLLMTGCASRAEIDMPNIQPVQSLAYEHKTFYPDIYYSQPQANLFSGAATQAMRPLGSVKLPRASSPPMKNFDLLLREQLPSTSVITHDAREKDYRLKVEIQAHENRGPVYLDYLMAKNLPMNLLTFGIANEDFDVIADFEVVYCLYDKDEQLLYRKDYTVKDSVPHQTGNFDLGDRMLMPARDMMKKYLQLTMNDFFIQASQPSLRHVAVVSPPAI</sequence>
<evidence type="ECO:0000256" key="1">
    <source>
        <dbReference type="SAM" id="SignalP"/>
    </source>
</evidence>
<organism evidence="2 3">
    <name type="scientific">Cobetia marina</name>
    <name type="common">Deleya marina</name>
    <dbReference type="NCBI Taxonomy" id="28258"/>
    <lineage>
        <taxon>Bacteria</taxon>
        <taxon>Pseudomonadati</taxon>
        <taxon>Pseudomonadota</taxon>
        <taxon>Gammaproteobacteria</taxon>
        <taxon>Oceanospirillales</taxon>
        <taxon>Halomonadaceae</taxon>
        <taxon>Cobetia</taxon>
    </lineage>
</organism>
<dbReference type="Proteomes" id="UP001378242">
    <property type="component" value="Unassembled WGS sequence"/>
</dbReference>
<evidence type="ECO:0008006" key="4">
    <source>
        <dbReference type="Google" id="ProtNLM"/>
    </source>
</evidence>
<reference evidence="2 3" key="1">
    <citation type="submission" date="2024-02" db="EMBL/GenBank/DDBJ databases">
        <title>Bacteria isolated from the canopy kelp, Nereocystis luetkeana.</title>
        <authorList>
            <person name="Pfister C.A."/>
            <person name="Younker I.T."/>
            <person name="Light S.H."/>
        </authorList>
    </citation>
    <scope>NUCLEOTIDE SEQUENCE [LARGE SCALE GENOMIC DNA]</scope>
    <source>
        <strain evidence="2 3">TI.5.07</strain>
    </source>
</reference>
<gene>
    <name evidence="2" type="ORF">V6243_03915</name>
</gene>
<protein>
    <recommendedName>
        <fullName evidence="4">Lipoprotein</fullName>
    </recommendedName>
</protein>
<dbReference type="PROSITE" id="PS51257">
    <property type="entry name" value="PROKAR_LIPOPROTEIN"/>
    <property type="match status" value="1"/>
</dbReference>
<keyword evidence="1" id="KW-0732">Signal</keyword>
<feature type="chain" id="PRO_5047024806" description="Lipoprotein" evidence="1">
    <location>
        <begin position="23"/>
        <end position="229"/>
    </location>
</feature>
<feature type="signal peptide" evidence="1">
    <location>
        <begin position="1"/>
        <end position="22"/>
    </location>
</feature>
<dbReference type="RefSeq" id="WP_176494151.1">
    <property type="nucleotide sequence ID" value="NZ_CP173426.1"/>
</dbReference>
<name>A0ABU9GBW4_COBMA</name>
<evidence type="ECO:0000313" key="2">
    <source>
        <dbReference type="EMBL" id="MEL0615966.1"/>
    </source>
</evidence>
<evidence type="ECO:0000313" key="3">
    <source>
        <dbReference type="Proteomes" id="UP001378242"/>
    </source>
</evidence>
<comment type="caution">
    <text evidence="2">The sequence shown here is derived from an EMBL/GenBank/DDBJ whole genome shotgun (WGS) entry which is preliminary data.</text>
</comment>
<accession>A0ABU9GBW4</accession>
<proteinExistence type="predicted"/>
<keyword evidence="3" id="KW-1185">Reference proteome</keyword>